<proteinExistence type="evidence at transcript level"/>
<name>B6U2S8_MAIZE</name>
<dbReference type="EMBL" id="EU971543">
    <property type="protein sequence ID" value="ACG43661.1"/>
    <property type="molecule type" value="mRNA"/>
</dbReference>
<keyword evidence="1" id="KW-1133">Transmembrane helix</keyword>
<reference evidence="2" key="1">
    <citation type="journal article" date="2009" name="Plant Mol. Biol.">
        <title>Insights into corn genes derived from large-scale cDNA sequencing.</title>
        <authorList>
            <person name="Alexandrov N.N."/>
            <person name="Brover V.V."/>
            <person name="Freidin S."/>
            <person name="Troukhan M.E."/>
            <person name="Tatarinova T.V."/>
            <person name="Zhang H."/>
            <person name="Swaller T.J."/>
            <person name="Lu Y.P."/>
            <person name="Bouck J."/>
            <person name="Flavell R.B."/>
            <person name="Feldmann K.A."/>
        </authorList>
    </citation>
    <scope>NUCLEOTIDE SEQUENCE</scope>
</reference>
<feature type="transmembrane region" description="Helical" evidence="1">
    <location>
        <begin position="41"/>
        <end position="63"/>
    </location>
</feature>
<organism evidence="2">
    <name type="scientific">Zea mays</name>
    <name type="common">Maize</name>
    <dbReference type="NCBI Taxonomy" id="4577"/>
    <lineage>
        <taxon>Eukaryota</taxon>
        <taxon>Viridiplantae</taxon>
        <taxon>Streptophyta</taxon>
        <taxon>Embryophyta</taxon>
        <taxon>Tracheophyta</taxon>
        <taxon>Spermatophyta</taxon>
        <taxon>Magnoliopsida</taxon>
        <taxon>Liliopsida</taxon>
        <taxon>Poales</taxon>
        <taxon>Poaceae</taxon>
        <taxon>PACMAD clade</taxon>
        <taxon>Panicoideae</taxon>
        <taxon>Andropogonodae</taxon>
        <taxon>Andropogoneae</taxon>
        <taxon>Tripsacinae</taxon>
        <taxon>Zea</taxon>
    </lineage>
</organism>
<evidence type="ECO:0000313" key="2">
    <source>
        <dbReference type="EMBL" id="ACG43661.1"/>
    </source>
</evidence>
<sequence>MITNNIKISGTFVELFVRRNCLCLLLLPNEKHVTDELTLKIWFPVTTMPPNYVMLLFMSYLLLPN</sequence>
<dbReference type="AlphaFoldDB" id="B6U2S8"/>
<protein>
    <submittedName>
        <fullName evidence="2">Uncharacterized protein</fullName>
    </submittedName>
</protein>
<evidence type="ECO:0000256" key="1">
    <source>
        <dbReference type="SAM" id="Phobius"/>
    </source>
</evidence>
<keyword evidence="1" id="KW-0472">Membrane</keyword>
<keyword evidence="1" id="KW-0812">Transmembrane</keyword>
<accession>B6U2S8</accession>